<dbReference type="EMBL" id="JAGINP010000018">
    <property type="protein sequence ID" value="MBP2294883.1"/>
    <property type="molecule type" value="Genomic_DNA"/>
</dbReference>
<comment type="caution">
    <text evidence="5">The sequence shown here is derived from an EMBL/GenBank/DDBJ whole genome shotgun (WGS) entry which is preliminary data.</text>
</comment>
<evidence type="ECO:0000259" key="4">
    <source>
        <dbReference type="SMART" id="SM00829"/>
    </source>
</evidence>
<evidence type="ECO:0000256" key="1">
    <source>
        <dbReference type="ARBA" id="ARBA00001947"/>
    </source>
</evidence>
<gene>
    <name evidence="5" type="ORF">J2851_004679</name>
</gene>
<dbReference type="InterPro" id="IPR036291">
    <property type="entry name" value="NAD(P)-bd_dom_sf"/>
</dbReference>
<reference evidence="5 6" key="1">
    <citation type="submission" date="2021-03" db="EMBL/GenBank/DDBJ databases">
        <title>Genomic Encyclopedia of Type Strains, Phase III (KMG-III): the genomes of soil and plant-associated and newly described type strains.</title>
        <authorList>
            <person name="Whitman W."/>
        </authorList>
    </citation>
    <scope>NUCLEOTIDE SEQUENCE [LARGE SCALE GENOMIC DNA]</scope>
    <source>
        <strain evidence="5 6">IMMIB AFH-6</strain>
    </source>
</reference>
<dbReference type="SUPFAM" id="SSF51735">
    <property type="entry name" value="NAD(P)-binding Rossmann-fold domains"/>
    <property type="match status" value="1"/>
</dbReference>
<proteinExistence type="predicted"/>
<name>A0ABS4SQR7_9PROT</name>
<dbReference type="Proteomes" id="UP000781958">
    <property type="component" value="Unassembled WGS sequence"/>
</dbReference>
<protein>
    <submittedName>
        <fullName evidence="5">Threonine dehydrogenase-like Zn-dependent dehydrogenase</fullName>
    </submittedName>
</protein>
<dbReference type="Gene3D" id="3.40.50.720">
    <property type="entry name" value="NAD(P)-binding Rossmann-like Domain"/>
    <property type="match status" value="1"/>
</dbReference>
<dbReference type="PANTHER" id="PTHR42813">
    <property type="entry name" value="ZINC-TYPE ALCOHOL DEHYDROGENASE-LIKE"/>
    <property type="match status" value="1"/>
</dbReference>
<dbReference type="InterPro" id="IPR013149">
    <property type="entry name" value="ADH-like_C"/>
</dbReference>
<evidence type="ECO:0000256" key="3">
    <source>
        <dbReference type="ARBA" id="ARBA00022833"/>
    </source>
</evidence>
<dbReference type="PANTHER" id="PTHR42813:SF2">
    <property type="entry name" value="DEHYDROGENASE, ZINC-CONTAINING, PUTATIVE (AFU_ORTHOLOGUE AFUA_2G02810)-RELATED"/>
    <property type="match status" value="1"/>
</dbReference>
<keyword evidence="3" id="KW-0862">Zinc</keyword>
<dbReference type="SMART" id="SM00829">
    <property type="entry name" value="PKS_ER"/>
    <property type="match status" value="1"/>
</dbReference>
<feature type="domain" description="Enoyl reductase (ER)" evidence="4">
    <location>
        <begin position="8"/>
        <end position="381"/>
    </location>
</feature>
<dbReference type="SUPFAM" id="SSF50129">
    <property type="entry name" value="GroES-like"/>
    <property type="match status" value="1"/>
</dbReference>
<keyword evidence="2" id="KW-0479">Metal-binding</keyword>
<dbReference type="RefSeq" id="WP_209769190.1">
    <property type="nucleotide sequence ID" value="NZ_JAGINP010000018.1"/>
</dbReference>
<organism evidence="5 6">
    <name type="scientific">Azospirillum rugosum</name>
    <dbReference type="NCBI Taxonomy" id="416170"/>
    <lineage>
        <taxon>Bacteria</taxon>
        <taxon>Pseudomonadati</taxon>
        <taxon>Pseudomonadota</taxon>
        <taxon>Alphaproteobacteria</taxon>
        <taxon>Rhodospirillales</taxon>
        <taxon>Azospirillaceae</taxon>
        <taxon>Azospirillum</taxon>
    </lineage>
</organism>
<dbReference type="Pfam" id="PF00107">
    <property type="entry name" value="ADH_zinc_N"/>
    <property type="match status" value="1"/>
</dbReference>
<accession>A0ABS4SQR7</accession>
<comment type="cofactor">
    <cofactor evidence="1">
        <name>Zn(2+)</name>
        <dbReference type="ChEBI" id="CHEBI:29105"/>
    </cofactor>
</comment>
<dbReference type="Pfam" id="PF08240">
    <property type="entry name" value="ADH_N"/>
    <property type="match status" value="1"/>
</dbReference>
<evidence type="ECO:0000313" key="5">
    <source>
        <dbReference type="EMBL" id="MBP2294883.1"/>
    </source>
</evidence>
<dbReference type="InterPro" id="IPR013154">
    <property type="entry name" value="ADH-like_N"/>
</dbReference>
<dbReference type="Gene3D" id="3.90.180.10">
    <property type="entry name" value="Medium-chain alcohol dehydrogenases, catalytic domain"/>
    <property type="match status" value="1"/>
</dbReference>
<dbReference type="InterPro" id="IPR020843">
    <property type="entry name" value="ER"/>
</dbReference>
<dbReference type="InterPro" id="IPR011032">
    <property type="entry name" value="GroES-like_sf"/>
</dbReference>
<evidence type="ECO:0000313" key="6">
    <source>
        <dbReference type="Proteomes" id="UP000781958"/>
    </source>
</evidence>
<keyword evidence="6" id="KW-1185">Reference proteome</keyword>
<evidence type="ECO:0000256" key="2">
    <source>
        <dbReference type="ARBA" id="ARBA00022723"/>
    </source>
</evidence>
<sequence length="391" mass="43066">MRALCWNGVNDLRVERVPDPTILGPHDAIIKVNLSSVCGSDLHLIDGYVPTMKPGDVIGHEFLGEVVEKGPEVLRLNRGDRVITVSIIGCGKCWHCQHEEYSLCDNSNPQPAYEEAAYGHCTAGIFGYSHAFGGYAGSHAEYIRVPFADTNCFRVPEGVSDEKAVFVSDAVPTGYMAADMGGIKKGDIVAVWGCGGVGQMAIRSAYLMGAERVIGIDRYPYRLEAAQMKAGAEPLDYTRVDVYDALLAMTGGRGPDVCIDAVGMEADGYDTGIEYWYDRTKQAIGLENDRPAVLRQMIECCRKGGTLSIVGVYGGFIDKFPMGAAMNKALTFRMGQQHGQRYVKRLFEHIEKGELDPSYLLTHKWSLDDGPRGYRMFKEKIDDCMRVVFTP</sequence>
<dbReference type="CDD" id="cd08283">
    <property type="entry name" value="FDH_like_1"/>
    <property type="match status" value="1"/>
</dbReference>